<comment type="caution">
    <text evidence="1">The sequence shown here is derived from an EMBL/GenBank/DDBJ whole genome shotgun (WGS) entry which is preliminary data.</text>
</comment>
<sequence>MAWENESNGESGRGVIGSPDDFEVNWTWERDERSGYIFCSYCGNTHFDEDAYAKLWPLEVGKEVSFWRNRSGNKWKDRIEVVGTDTFELERGEVDVYVVRWTSKAYSHSWQGETVTLYSPEIGWSVRFEHEDNKGESWAWRAVSFSE</sequence>
<protein>
    <submittedName>
        <fullName evidence="1">Uncharacterized protein</fullName>
    </submittedName>
</protein>
<dbReference type="EMBL" id="QPMH01000012">
    <property type="protein sequence ID" value="RDD61435.1"/>
    <property type="molecule type" value="Genomic_DNA"/>
</dbReference>
<dbReference type="AlphaFoldDB" id="A0A369TAN4"/>
<keyword evidence="2" id="KW-1185">Reference proteome</keyword>
<gene>
    <name evidence="1" type="ORF">DRB17_13240</name>
</gene>
<dbReference type="Proteomes" id="UP000253941">
    <property type="component" value="Unassembled WGS sequence"/>
</dbReference>
<organism evidence="1 2">
    <name type="scientific">Ferruginivarius sediminum</name>
    <dbReference type="NCBI Taxonomy" id="2661937"/>
    <lineage>
        <taxon>Bacteria</taxon>
        <taxon>Pseudomonadati</taxon>
        <taxon>Pseudomonadota</taxon>
        <taxon>Alphaproteobacteria</taxon>
        <taxon>Rhodospirillales</taxon>
        <taxon>Rhodospirillaceae</taxon>
        <taxon>Ferruginivarius</taxon>
    </lineage>
</organism>
<accession>A0A369TAN4</accession>
<evidence type="ECO:0000313" key="1">
    <source>
        <dbReference type="EMBL" id="RDD61435.1"/>
    </source>
</evidence>
<proteinExistence type="predicted"/>
<name>A0A369TAN4_9PROT</name>
<reference evidence="1 2" key="1">
    <citation type="submission" date="2018-07" db="EMBL/GenBank/DDBJ databases">
        <title>Venubactetium sediminum gen. nov., sp. nov., isolated from a marine solar saltern.</title>
        <authorList>
            <person name="Wang S."/>
        </authorList>
    </citation>
    <scope>NUCLEOTIDE SEQUENCE [LARGE SCALE GENOMIC DNA]</scope>
    <source>
        <strain evidence="1 2">WD2A32</strain>
    </source>
</reference>
<evidence type="ECO:0000313" key="2">
    <source>
        <dbReference type="Proteomes" id="UP000253941"/>
    </source>
</evidence>